<keyword evidence="2" id="KW-1185">Reference proteome</keyword>
<evidence type="ECO:0000313" key="1">
    <source>
        <dbReference type="EMBL" id="MFC1852367.1"/>
    </source>
</evidence>
<name>A0ABV6Z1P6_UNCC1</name>
<dbReference type="EMBL" id="JBHPBY010000303">
    <property type="protein sequence ID" value="MFC1852367.1"/>
    <property type="molecule type" value="Genomic_DNA"/>
</dbReference>
<accession>A0ABV6Z1P6</accession>
<proteinExistence type="predicted"/>
<evidence type="ECO:0000313" key="2">
    <source>
        <dbReference type="Proteomes" id="UP001594351"/>
    </source>
</evidence>
<organism evidence="1 2">
    <name type="scientific">candidate division CSSED10-310 bacterium</name>
    <dbReference type="NCBI Taxonomy" id="2855610"/>
    <lineage>
        <taxon>Bacteria</taxon>
        <taxon>Bacteria division CSSED10-310</taxon>
    </lineage>
</organism>
<comment type="caution">
    <text evidence="1">The sequence shown here is derived from an EMBL/GenBank/DDBJ whole genome shotgun (WGS) entry which is preliminary data.</text>
</comment>
<protein>
    <submittedName>
        <fullName evidence="1">Uncharacterized protein</fullName>
    </submittedName>
</protein>
<sequence>MQRDISNEFETTFPLLAVDKKKLDGQLLEILPAASGTNAVVLTKIRALWLNHYERFYPLLWTQFCASLTKATPPIFKVGLFIDVMARVLWILSVSDQDKAALQGDNSWKAVEPWLRILVVDGLFTLLLEEVTRAWATDEAAATTTRFMHHYLVSEDYFADYQKAGSAANESARAESVFDHRSYHRKMVALLQTGIHVLFPDYPQPGRFLKHYLSEVTHRLEPEEQPQSKEVSDPALEVESDDYPGIKECFGRMNMYLNWLLSNGLIQSSAKC</sequence>
<gene>
    <name evidence="1" type="ORF">ACFL27_19390</name>
</gene>
<reference evidence="1 2" key="1">
    <citation type="submission" date="2024-09" db="EMBL/GenBank/DDBJ databases">
        <title>Laminarin stimulates single cell rates of sulfate reduction while oxygen inhibits transcriptomic activity in coastal marine sediment.</title>
        <authorList>
            <person name="Lindsay M."/>
            <person name="Orcutt B."/>
            <person name="Emerson D."/>
            <person name="Stepanauskas R."/>
            <person name="D'Angelo T."/>
        </authorList>
    </citation>
    <scope>NUCLEOTIDE SEQUENCE [LARGE SCALE GENOMIC DNA]</scope>
    <source>
        <strain evidence="1">SAG AM-311-K15</strain>
    </source>
</reference>
<dbReference type="Proteomes" id="UP001594351">
    <property type="component" value="Unassembled WGS sequence"/>
</dbReference>